<evidence type="ECO:0000313" key="7">
    <source>
        <dbReference type="Proteomes" id="UP001157091"/>
    </source>
</evidence>
<dbReference type="PANTHER" id="PTHR47506">
    <property type="entry name" value="TRANSCRIPTIONAL REGULATORY PROTEIN"/>
    <property type="match status" value="1"/>
</dbReference>
<evidence type="ECO:0000259" key="5">
    <source>
        <dbReference type="PROSITE" id="PS50977"/>
    </source>
</evidence>
<dbReference type="InterPro" id="IPR009057">
    <property type="entry name" value="Homeodomain-like_sf"/>
</dbReference>
<evidence type="ECO:0000256" key="1">
    <source>
        <dbReference type="ARBA" id="ARBA00023015"/>
    </source>
</evidence>
<dbReference type="PROSITE" id="PS50977">
    <property type="entry name" value="HTH_TETR_2"/>
    <property type="match status" value="1"/>
</dbReference>
<accession>A0ABQ6HZS2</accession>
<dbReference type="PRINTS" id="PR00455">
    <property type="entry name" value="HTHTETR"/>
</dbReference>
<dbReference type="PANTHER" id="PTHR47506:SF1">
    <property type="entry name" value="HTH-TYPE TRANSCRIPTIONAL REGULATOR YJDC"/>
    <property type="match status" value="1"/>
</dbReference>
<protein>
    <submittedName>
        <fullName evidence="6">TetR family transcriptional regulator</fullName>
    </submittedName>
</protein>
<keyword evidence="3" id="KW-0804">Transcription</keyword>
<dbReference type="SUPFAM" id="SSF46689">
    <property type="entry name" value="Homeodomain-like"/>
    <property type="match status" value="1"/>
</dbReference>
<evidence type="ECO:0000256" key="4">
    <source>
        <dbReference type="PROSITE-ProRule" id="PRU00335"/>
    </source>
</evidence>
<sequence length="199" mass="21358">MSTTATAGTTGSATDRRTARERLLDAANELFYAEGVHTVGIDRIIEHAGVAKASLYSTYGSKDELVRAYLVLRHERIQARIERHVAAHTDPRERVLAVFDAQAERFAEPGYRGCAFTAAAAESEPGSAAVEETESYRAWLLGVLTDLSREAGAKNPETLGRQLQMIYDGAGLAIRIDRAATAGPEARDAAAALLDAARA</sequence>
<dbReference type="RefSeq" id="WP_284292861.1">
    <property type="nucleotide sequence ID" value="NZ_BSUK01000001.1"/>
</dbReference>
<dbReference type="EMBL" id="BSUK01000001">
    <property type="protein sequence ID" value="GMA23964.1"/>
    <property type="molecule type" value="Genomic_DNA"/>
</dbReference>
<dbReference type="InterPro" id="IPR001647">
    <property type="entry name" value="HTH_TetR"/>
</dbReference>
<evidence type="ECO:0000256" key="2">
    <source>
        <dbReference type="ARBA" id="ARBA00023125"/>
    </source>
</evidence>
<evidence type="ECO:0000256" key="3">
    <source>
        <dbReference type="ARBA" id="ARBA00023163"/>
    </source>
</evidence>
<organism evidence="6 7">
    <name type="scientific">Luteimicrobium album</name>
    <dbReference type="NCBI Taxonomy" id="1054550"/>
    <lineage>
        <taxon>Bacteria</taxon>
        <taxon>Bacillati</taxon>
        <taxon>Actinomycetota</taxon>
        <taxon>Actinomycetes</taxon>
        <taxon>Micrococcales</taxon>
        <taxon>Luteimicrobium</taxon>
    </lineage>
</organism>
<comment type="caution">
    <text evidence="6">The sequence shown here is derived from an EMBL/GenBank/DDBJ whole genome shotgun (WGS) entry which is preliminary data.</text>
</comment>
<proteinExistence type="predicted"/>
<feature type="domain" description="HTH tetR-type" evidence="5">
    <location>
        <begin position="17"/>
        <end position="77"/>
    </location>
</feature>
<feature type="DNA-binding region" description="H-T-H motif" evidence="4">
    <location>
        <begin position="40"/>
        <end position="59"/>
    </location>
</feature>
<keyword evidence="1" id="KW-0805">Transcription regulation</keyword>
<dbReference type="Gene3D" id="1.10.357.10">
    <property type="entry name" value="Tetracycline Repressor, domain 2"/>
    <property type="match status" value="1"/>
</dbReference>
<dbReference type="Proteomes" id="UP001157091">
    <property type="component" value="Unassembled WGS sequence"/>
</dbReference>
<dbReference type="Pfam" id="PF00440">
    <property type="entry name" value="TetR_N"/>
    <property type="match status" value="1"/>
</dbReference>
<gene>
    <name evidence="6" type="ORF">GCM10025864_17230</name>
</gene>
<evidence type="ECO:0000313" key="6">
    <source>
        <dbReference type="EMBL" id="GMA23964.1"/>
    </source>
</evidence>
<keyword evidence="7" id="KW-1185">Reference proteome</keyword>
<dbReference type="InterPro" id="IPR036271">
    <property type="entry name" value="Tet_transcr_reg_TetR-rel_C_sf"/>
</dbReference>
<keyword evidence="2 4" id="KW-0238">DNA-binding</keyword>
<name>A0ABQ6HZS2_9MICO</name>
<dbReference type="SUPFAM" id="SSF48498">
    <property type="entry name" value="Tetracyclin repressor-like, C-terminal domain"/>
    <property type="match status" value="1"/>
</dbReference>
<reference evidence="7" key="1">
    <citation type="journal article" date="2019" name="Int. J. Syst. Evol. Microbiol.">
        <title>The Global Catalogue of Microorganisms (GCM) 10K type strain sequencing project: providing services to taxonomists for standard genome sequencing and annotation.</title>
        <authorList>
            <consortium name="The Broad Institute Genomics Platform"/>
            <consortium name="The Broad Institute Genome Sequencing Center for Infectious Disease"/>
            <person name="Wu L."/>
            <person name="Ma J."/>
        </authorList>
    </citation>
    <scope>NUCLEOTIDE SEQUENCE [LARGE SCALE GENOMIC DNA]</scope>
    <source>
        <strain evidence="7">NBRC 106348</strain>
    </source>
</reference>